<keyword evidence="8 15" id="KW-0997">Cell inner membrane</keyword>
<evidence type="ECO:0000313" key="17">
    <source>
        <dbReference type="Proteomes" id="UP000037931"/>
    </source>
</evidence>
<dbReference type="InterPro" id="IPR018513">
    <property type="entry name" value="Cell_synthase_bac"/>
</dbReference>
<comment type="caution">
    <text evidence="16">The sequence shown here is derived from an EMBL/GenBank/DDBJ whole genome shotgun (WGS) entry which is preliminary data.</text>
</comment>
<dbReference type="InterPro" id="IPR003920">
    <property type="entry name" value="Cell_synth_B"/>
</dbReference>
<name>A0A0N0E322_9PSED</name>
<dbReference type="STRING" id="50340.PF66_04007"/>
<evidence type="ECO:0000256" key="14">
    <source>
        <dbReference type="ARBA" id="ARBA00033444"/>
    </source>
</evidence>
<dbReference type="Pfam" id="PF03170">
    <property type="entry name" value="BcsB"/>
    <property type="match status" value="1"/>
</dbReference>
<evidence type="ECO:0000256" key="7">
    <source>
        <dbReference type="ARBA" id="ARBA00022475"/>
    </source>
</evidence>
<reference evidence="16 17" key="1">
    <citation type="journal article" date="2015" name="PLoS ONE">
        <title>Rice-Infecting Pseudomonas Genomes Are Highly Accessorized and Harbor Multiple Putative Virulence Mechanisms to Cause Sheath Brown Rot.</title>
        <authorList>
            <person name="Quibod I.L."/>
            <person name="Grande G."/>
            <person name="Oreiro E.G."/>
            <person name="Borja F.N."/>
            <person name="Dossa G.S."/>
            <person name="Mauleon R."/>
            <person name="Cruz C.V."/>
            <person name="Oliva R."/>
        </authorList>
    </citation>
    <scope>NUCLEOTIDE SEQUENCE [LARGE SCALE GENOMIC DNA]</scope>
    <source>
        <strain evidence="16 17">IRRI 6609</strain>
    </source>
</reference>
<dbReference type="RefSeq" id="WP_054063586.1">
    <property type="nucleotide sequence ID" value="NZ_JSYZ01000015.1"/>
</dbReference>
<evidence type="ECO:0000256" key="10">
    <source>
        <dbReference type="ARBA" id="ARBA00022692"/>
    </source>
</evidence>
<dbReference type="Proteomes" id="UP000037931">
    <property type="component" value="Unassembled WGS sequence"/>
</dbReference>
<keyword evidence="9 15" id="KW-0973">c-di-GMP</keyword>
<evidence type="ECO:0000256" key="11">
    <source>
        <dbReference type="ARBA" id="ARBA00022916"/>
    </source>
</evidence>
<keyword evidence="11 15" id="KW-0135">Cellulose biosynthesis</keyword>
<dbReference type="AlphaFoldDB" id="A0A0N0E322"/>
<keyword evidence="13 15" id="KW-0472">Membrane</keyword>
<keyword evidence="17" id="KW-1185">Reference proteome</keyword>
<evidence type="ECO:0000256" key="4">
    <source>
        <dbReference type="ARBA" id="ARBA00010714"/>
    </source>
</evidence>
<accession>A0A0N0E322</accession>
<dbReference type="PANTHER" id="PTHR39083:SF1">
    <property type="entry name" value="CYCLIC DI-GMP-BINDING PROTEIN"/>
    <property type="match status" value="1"/>
</dbReference>
<comment type="similarity">
    <text evidence="4 15">Belongs to the AcsB/BcsB family.</text>
</comment>
<comment type="subunit">
    <text evidence="5 15">Tightly associated with the cellulose synthase catalytic subunit.</text>
</comment>
<dbReference type="EMBL" id="JSYZ01000015">
    <property type="protein sequence ID" value="KPA89561.1"/>
    <property type="molecule type" value="Genomic_DNA"/>
</dbReference>
<dbReference type="GO" id="GO:0006011">
    <property type="term" value="P:UDP-alpha-D-glucose metabolic process"/>
    <property type="evidence" value="ECO:0007669"/>
    <property type="project" value="InterPro"/>
</dbReference>
<dbReference type="Gene3D" id="2.60.120.260">
    <property type="entry name" value="Galactose-binding domain-like"/>
    <property type="match status" value="2"/>
</dbReference>
<comment type="function">
    <text evidence="1 15">Binds the cellulose synthase activator, bis-(3'-5') cyclic diguanylic acid (c-di-GMP).</text>
</comment>
<evidence type="ECO:0000256" key="3">
    <source>
        <dbReference type="ARBA" id="ARBA00005186"/>
    </source>
</evidence>
<evidence type="ECO:0000256" key="1">
    <source>
        <dbReference type="ARBA" id="ARBA00002057"/>
    </source>
</evidence>
<comment type="subcellular location">
    <subcellularLocation>
        <location evidence="2">Cell inner membrane</location>
        <topology evidence="2">Single-pass membrane protein</topology>
    </subcellularLocation>
</comment>
<evidence type="ECO:0000256" key="9">
    <source>
        <dbReference type="ARBA" id="ARBA00022636"/>
    </source>
</evidence>
<feature type="transmembrane region" description="Helical" evidence="15">
    <location>
        <begin position="731"/>
        <end position="753"/>
    </location>
</feature>
<keyword evidence="7 15" id="KW-1003">Cell membrane</keyword>
<dbReference type="GO" id="GO:0030244">
    <property type="term" value="P:cellulose biosynthetic process"/>
    <property type="evidence" value="ECO:0007669"/>
    <property type="project" value="UniProtKB-KW"/>
</dbReference>
<keyword evidence="10 15" id="KW-0812">Transmembrane</keyword>
<evidence type="ECO:0000256" key="12">
    <source>
        <dbReference type="ARBA" id="ARBA00022989"/>
    </source>
</evidence>
<comment type="pathway">
    <text evidence="3 15">Glycan metabolism; bacterial cellulose biosynthesis.</text>
</comment>
<keyword evidence="12 15" id="KW-1133">Transmembrane helix</keyword>
<dbReference type="NCBIfam" id="NF008330">
    <property type="entry name" value="PRK11114.2-4"/>
    <property type="match status" value="1"/>
</dbReference>
<dbReference type="GO" id="GO:0005886">
    <property type="term" value="C:plasma membrane"/>
    <property type="evidence" value="ECO:0007669"/>
    <property type="project" value="UniProtKB-SubCell"/>
</dbReference>
<dbReference type="PANTHER" id="PTHR39083">
    <property type="entry name" value="CYCLIC DI-GMP-BINDING PROTEIN"/>
    <property type="match status" value="1"/>
</dbReference>
<sequence length="762" mass="83465" precursor="true">MTTTSSVGSAGRCTRYALALLACCSLLPDTGRALSQAEVHGNTAAAQPQTNPGNSYSLTFKQLGRRDPMYLKGVESTDSADFGIRADQVVTGVQLVLRFSYSPSMLPDLSQLNVLVNDKVAASLPLPREEAGKDLEKVVEIPARLITDFNRIDLQLIGHYTMQCEDPLHSSLWARVSNDSQLNIQYSPIALKNDLALLPAPFFDRHDARPLTLPFVFDTAPGLAKLEAAAALSSKFGALASYRTATFPASVGQLPAKGSAIVLATRREALPLGELSGNPATGPSVTMMTNPNDPYGKLLVISGRNDAELKTAALAVALGSKALSGATALIDRLDPVPARRPYDAPNWLPADRPVKLGELVDAQQLHVSGYNPREIIVPLRLPPDLFEWRNRGVPLQLKYRYTPQQFSTNSALLVHLNDHLIRSMQLPSIANLNGEPQWLEWLKTDDSLPREASMFLPLDISTFKAQLQLRYMYDYVKQGECRDVIVEDMRGQIEPDSTLDLSGLDHYTPMPDLAKFRDSGFPFTRLADLAETAVVMPDNPGPEVLSAYLTVFGRFGDSTGYPTTGVQVIQARDIDTVSEKDMLVLAAGGDQPLLKRWAEALPARSESSHHFFDLSDLALRIHDWFSPDSEAAIRRTRTALAWSGSGTPYLAGFESPLKGGRSVVVIASSEPARLQEVTAAMIGGDDYKDQIQGRLAVVQDKQVTSLTADQPYYVGHLGWFRHLQLLLSRHVGWLLFSVLLGFVLLCALIFLGLRAQAKRRLS</sequence>
<gene>
    <name evidence="16" type="ORF">PF66_04007</name>
</gene>
<evidence type="ECO:0000256" key="6">
    <source>
        <dbReference type="ARBA" id="ARBA00021844"/>
    </source>
</evidence>
<proteinExistence type="inferred from homology"/>
<evidence type="ECO:0000256" key="13">
    <source>
        <dbReference type="ARBA" id="ARBA00023136"/>
    </source>
</evidence>
<dbReference type="PRINTS" id="PR01440">
    <property type="entry name" value="CELLSNTHASEB"/>
</dbReference>
<dbReference type="NCBIfam" id="NF008323">
    <property type="entry name" value="PRK11114.1-1"/>
    <property type="match status" value="1"/>
</dbReference>
<dbReference type="PATRIC" id="fig|50340.43.peg.1312"/>
<evidence type="ECO:0000256" key="2">
    <source>
        <dbReference type="ARBA" id="ARBA00004377"/>
    </source>
</evidence>
<protein>
    <recommendedName>
        <fullName evidence="6 15">Cyclic di-GMP-binding protein</fullName>
    </recommendedName>
    <alternativeName>
        <fullName evidence="14 15">Cellulose synthase regulatory subunit</fullName>
    </alternativeName>
</protein>
<organism evidence="16 17">
    <name type="scientific">Pseudomonas asplenii</name>
    <dbReference type="NCBI Taxonomy" id="53407"/>
    <lineage>
        <taxon>Bacteria</taxon>
        <taxon>Pseudomonadati</taxon>
        <taxon>Pseudomonadota</taxon>
        <taxon>Gammaproteobacteria</taxon>
        <taxon>Pseudomonadales</taxon>
        <taxon>Pseudomonadaceae</taxon>
        <taxon>Pseudomonas</taxon>
    </lineage>
</organism>
<dbReference type="OrthoDB" id="9806702at2"/>
<evidence type="ECO:0000256" key="15">
    <source>
        <dbReference type="RuleBase" id="RU365021"/>
    </source>
</evidence>
<evidence type="ECO:0000256" key="8">
    <source>
        <dbReference type="ARBA" id="ARBA00022519"/>
    </source>
</evidence>
<evidence type="ECO:0000256" key="5">
    <source>
        <dbReference type="ARBA" id="ARBA00011437"/>
    </source>
</evidence>
<evidence type="ECO:0000313" key="16">
    <source>
        <dbReference type="EMBL" id="KPA89561.1"/>
    </source>
</evidence>
<dbReference type="UniPathway" id="UPA00694"/>